<evidence type="ECO:0000313" key="2">
    <source>
        <dbReference type="Proteomes" id="UP000483286"/>
    </source>
</evidence>
<dbReference type="AlphaFoldDB" id="A0A7C9HWK5"/>
<comment type="caution">
    <text evidence="1">The sequence shown here is derived from an EMBL/GenBank/DDBJ whole genome shotgun (WGS) entry which is preliminary data.</text>
</comment>
<sequence length="182" mass="19392">MRVVPFDFEAAARWAADLLTLPLSEDAAQLARDTVACAGLTVPALPAQAEPLPLTTWLDLESAALQAQVRAALVRPHPAGLDPLAGMVVPGCAFAACRDNDLSLAAALLELLLHWRSPHAVDVADFLAFQQRADGACGYLNPLRPAPFARHEAALRFHLPATHAVTRALAAYELSEVARVHA</sequence>
<evidence type="ECO:0000313" key="1">
    <source>
        <dbReference type="EMBL" id="MVN85628.1"/>
    </source>
</evidence>
<dbReference type="RefSeq" id="WP_157457626.1">
    <property type="nucleotide sequence ID" value="NZ_WQLB01000002.1"/>
</dbReference>
<dbReference type="Proteomes" id="UP000483286">
    <property type="component" value="Unassembled WGS sequence"/>
</dbReference>
<keyword evidence="2" id="KW-1185">Reference proteome</keyword>
<organism evidence="1 2">
    <name type="scientific">Deinococcus arboris</name>
    <dbReference type="NCBI Taxonomy" id="2682977"/>
    <lineage>
        <taxon>Bacteria</taxon>
        <taxon>Thermotogati</taxon>
        <taxon>Deinococcota</taxon>
        <taxon>Deinococci</taxon>
        <taxon>Deinococcales</taxon>
        <taxon>Deinococcaceae</taxon>
        <taxon>Deinococcus</taxon>
    </lineage>
</organism>
<dbReference type="EMBL" id="WQLB01000002">
    <property type="protein sequence ID" value="MVN85628.1"/>
    <property type="molecule type" value="Genomic_DNA"/>
</dbReference>
<gene>
    <name evidence="1" type="ORF">GO986_02500</name>
</gene>
<name>A0A7C9HWK5_9DEIO</name>
<protein>
    <submittedName>
        <fullName evidence="1">Uncharacterized protein</fullName>
    </submittedName>
</protein>
<accession>A0A7C9HWK5</accession>
<proteinExistence type="predicted"/>
<reference evidence="1 2" key="1">
    <citation type="submission" date="2019-12" db="EMBL/GenBank/DDBJ databases">
        <title>Deinococcus sp. HMF7620 Genome sequencing and assembly.</title>
        <authorList>
            <person name="Kang H."/>
            <person name="Kim H."/>
            <person name="Joh K."/>
        </authorList>
    </citation>
    <scope>NUCLEOTIDE SEQUENCE [LARGE SCALE GENOMIC DNA]</scope>
    <source>
        <strain evidence="1 2">HMF7620</strain>
    </source>
</reference>